<feature type="domain" description="Retrovirus-related Pol polyprotein from transposon TNT 1-94-like beta-barrel" evidence="1">
    <location>
        <begin position="201"/>
        <end position="275"/>
    </location>
</feature>
<sequence>MGLNDSFCVMRGAILMQNPLPSISVVYNNLLQEERQREIQNASTFQTNSASFYAKNVNNSGAQKSPPIQHYQHNYAPFRTQNFQQNTGGTQFRNNNSGQSTDGELKYNYCKRHGHTIDKCRKLQYNNNKKGFAHNATVDENDGLMEAFSNRGEVEEQALCSQFMDFFKQKQQPVINPTASNVNFAGNSSKPHEITFCDNTWIVDSGASDHMCSNLKLFSDIETVPKPYSISLPNGHVVTINSVGTVQLIPDIRLTNVLYVPCFKFNLLSVAKLTK</sequence>
<reference evidence="2" key="1">
    <citation type="submission" date="2024-03" db="EMBL/GenBank/DDBJ databases">
        <title>WGS assembly of Saponaria officinalis var. Norfolk2.</title>
        <authorList>
            <person name="Jenkins J."/>
            <person name="Shu S."/>
            <person name="Grimwood J."/>
            <person name="Barry K."/>
            <person name="Goodstein D."/>
            <person name="Schmutz J."/>
            <person name="Leebens-Mack J."/>
            <person name="Osbourn A."/>
        </authorList>
    </citation>
    <scope>NUCLEOTIDE SEQUENCE [LARGE SCALE GENOMIC DNA]</scope>
    <source>
        <strain evidence="2">JIC</strain>
    </source>
</reference>
<dbReference type="Proteomes" id="UP001443914">
    <property type="component" value="Unassembled WGS sequence"/>
</dbReference>
<dbReference type="AlphaFoldDB" id="A0AAW1HBJ4"/>
<name>A0AAW1HBJ4_SAPOF</name>
<keyword evidence="3" id="KW-1185">Reference proteome</keyword>
<dbReference type="PANTHER" id="PTHR34222:SF99">
    <property type="entry name" value="PROTEIN, PUTATIVE-RELATED"/>
    <property type="match status" value="1"/>
</dbReference>
<protein>
    <recommendedName>
        <fullName evidence="1">Retrovirus-related Pol polyprotein from transposon TNT 1-94-like beta-barrel domain-containing protein</fullName>
    </recommendedName>
</protein>
<evidence type="ECO:0000313" key="3">
    <source>
        <dbReference type="Proteomes" id="UP001443914"/>
    </source>
</evidence>
<evidence type="ECO:0000259" key="1">
    <source>
        <dbReference type="Pfam" id="PF22936"/>
    </source>
</evidence>
<evidence type="ECO:0000313" key="2">
    <source>
        <dbReference type="EMBL" id="KAK9673406.1"/>
    </source>
</evidence>
<dbReference type="InterPro" id="IPR054722">
    <property type="entry name" value="PolX-like_BBD"/>
</dbReference>
<proteinExistence type="predicted"/>
<organism evidence="2 3">
    <name type="scientific">Saponaria officinalis</name>
    <name type="common">Common soapwort</name>
    <name type="synonym">Lychnis saponaria</name>
    <dbReference type="NCBI Taxonomy" id="3572"/>
    <lineage>
        <taxon>Eukaryota</taxon>
        <taxon>Viridiplantae</taxon>
        <taxon>Streptophyta</taxon>
        <taxon>Embryophyta</taxon>
        <taxon>Tracheophyta</taxon>
        <taxon>Spermatophyta</taxon>
        <taxon>Magnoliopsida</taxon>
        <taxon>eudicotyledons</taxon>
        <taxon>Gunneridae</taxon>
        <taxon>Pentapetalae</taxon>
        <taxon>Caryophyllales</taxon>
        <taxon>Caryophyllaceae</taxon>
        <taxon>Caryophylleae</taxon>
        <taxon>Saponaria</taxon>
    </lineage>
</organism>
<comment type="caution">
    <text evidence="2">The sequence shown here is derived from an EMBL/GenBank/DDBJ whole genome shotgun (WGS) entry which is preliminary data.</text>
</comment>
<dbReference type="PANTHER" id="PTHR34222">
    <property type="entry name" value="GAG_PRE-INTEGRS DOMAIN-CONTAINING PROTEIN"/>
    <property type="match status" value="1"/>
</dbReference>
<accession>A0AAW1HBJ4</accession>
<dbReference type="Pfam" id="PF22936">
    <property type="entry name" value="Pol_BBD"/>
    <property type="match status" value="1"/>
</dbReference>
<gene>
    <name evidence="2" type="ORF">RND81_12G165600</name>
</gene>
<dbReference type="EMBL" id="JBDFQZ010000012">
    <property type="protein sequence ID" value="KAK9673406.1"/>
    <property type="molecule type" value="Genomic_DNA"/>
</dbReference>